<name>A0A914VRD0_9BILA</name>
<evidence type="ECO:0000313" key="2">
    <source>
        <dbReference type="Proteomes" id="UP000887566"/>
    </source>
</evidence>
<keyword evidence="2" id="KW-1185">Reference proteome</keyword>
<feature type="region of interest" description="Disordered" evidence="1">
    <location>
        <begin position="13"/>
        <end position="41"/>
    </location>
</feature>
<protein>
    <submittedName>
        <fullName evidence="3">Uncharacterized protein</fullName>
    </submittedName>
</protein>
<dbReference type="Proteomes" id="UP000887566">
    <property type="component" value="Unplaced"/>
</dbReference>
<dbReference type="WBParaSite" id="PSAMB.scaffold2277size24175.g17204.t1">
    <property type="protein sequence ID" value="PSAMB.scaffold2277size24175.g17204.t1"/>
    <property type="gene ID" value="PSAMB.scaffold2277size24175.g17204"/>
</dbReference>
<sequence length="186" mass="20397">MRPRARFNKVYAAARSTSRSGERRAANRVSVPVRRGRRRESDRLPTALTHFPAVSAPLSRESRLMIVPLHVVSGSRSASNYSSAAPPSLRVLLTPHTHTLRPPSYLSSPSFNPRDPSLQPAKATALARTPHALTRTQIHETTKSNRMGGGGRSTVNGGSWVGRSWRGFRSFAVSHSQLLISELRDG</sequence>
<reference evidence="3" key="1">
    <citation type="submission" date="2022-11" db="UniProtKB">
        <authorList>
            <consortium name="WormBaseParasite"/>
        </authorList>
    </citation>
    <scope>IDENTIFICATION</scope>
</reference>
<evidence type="ECO:0000313" key="3">
    <source>
        <dbReference type="WBParaSite" id="PSAMB.scaffold2277size24175.g17204.t1"/>
    </source>
</evidence>
<dbReference type="AlphaFoldDB" id="A0A914VRD0"/>
<accession>A0A914VRD0</accession>
<organism evidence="2 3">
    <name type="scientific">Plectus sambesii</name>
    <dbReference type="NCBI Taxonomy" id="2011161"/>
    <lineage>
        <taxon>Eukaryota</taxon>
        <taxon>Metazoa</taxon>
        <taxon>Ecdysozoa</taxon>
        <taxon>Nematoda</taxon>
        <taxon>Chromadorea</taxon>
        <taxon>Plectida</taxon>
        <taxon>Plectina</taxon>
        <taxon>Plectoidea</taxon>
        <taxon>Plectidae</taxon>
        <taxon>Plectus</taxon>
    </lineage>
</organism>
<evidence type="ECO:0000256" key="1">
    <source>
        <dbReference type="SAM" id="MobiDB-lite"/>
    </source>
</evidence>
<proteinExistence type="predicted"/>